<dbReference type="PROSITE" id="PS00463">
    <property type="entry name" value="ZN2_CY6_FUNGAL_1"/>
    <property type="match status" value="1"/>
</dbReference>
<name>S3DN92_GLAL2</name>
<dbReference type="InterPro" id="IPR021858">
    <property type="entry name" value="Fun_TF"/>
</dbReference>
<dbReference type="Gene3D" id="4.10.240.10">
    <property type="entry name" value="Zn(2)-C6 fungal-type DNA-binding domain"/>
    <property type="match status" value="1"/>
</dbReference>
<dbReference type="InterPro" id="IPR001138">
    <property type="entry name" value="Zn2Cys6_DnaBD"/>
</dbReference>
<sequence>MVYGGKLSKSCAPCRTRRARCDLQQPGCGQCQRAQRKCHGYRDTTEFRINDSTENVIEKFKNKTLKNAQNASERRRKKEIETPKPPVEYIDPALLHCPALSDPLETRASCYFRATFVVGQSRSFKYLESYYQQGVMSSHLSLSIQAVGLACLSKAVRSTKLEIHARRIYVLALNSINAALASPVVSRHDTTMSAVLLLDEFERLIPPTNRSSSAWSRHLEGAAALMKVRGPKQYETQIGLEMFAQMSSHFFVTCMEHEISLPEDFLSLRSFAANFVDTEDLVWRLTDITIPYIAFRAAVRNGDLYDSSAIISTAARLDGEMATLLNDLPPGWEHQTVNLLLASNLVLESHYDIYAVSSIAEALNSIRAGRIALLDIIIQEGYKVESTLEDYFFTLSLSPECKLEVDLAKENLHQTTSAICATVPQLAGYLPYLDDQRIMKSDTTECFDFPKISTTTALSSYSLLWPLFACANSTYATPLTRDWIIRQLRFIGEFSDISKAIELADILDSGIQMDIWKAYAMIGCICYYS</sequence>
<dbReference type="SUPFAM" id="SSF57701">
    <property type="entry name" value="Zn2/Cys6 DNA-binding domain"/>
    <property type="match status" value="1"/>
</dbReference>
<dbReference type="Pfam" id="PF11951">
    <property type="entry name" value="Fungal_trans_2"/>
    <property type="match status" value="1"/>
</dbReference>
<reference evidence="3 4" key="1">
    <citation type="journal article" date="2013" name="BMC Genomics">
        <title>Genomics-driven discovery of the pneumocandin biosynthetic gene cluster in the fungus Glarea lozoyensis.</title>
        <authorList>
            <person name="Chen L."/>
            <person name="Yue Q."/>
            <person name="Zhang X."/>
            <person name="Xiang M."/>
            <person name="Wang C."/>
            <person name="Li S."/>
            <person name="Che Y."/>
            <person name="Ortiz-Lopez F.J."/>
            <person name="Bills G.F."/>
            <person name="Liu X."/>
            <person name="An Z."/>
        </authorList>
    </citation>
    <scope>NUCLEOTIDE SEQUENCE [LARGE SCALE GENOMIC DNA]</scope>
    <source>
        <strain evidence="4">ATCC 20868 / MF5171</strain>
    </source>
</reference>
<dbReference type="EMBL" id="KE145357">
    <property type="protein sequence ID" value="EPE33566.1"/>
    <property type="molecule type" value="Genomic_DNA"/>
</dbReference>
<evidence type="ECO:0000259" key="2">
    <source>
        <dbReference type="PROSITE" id="PS50048"/>
    </source>
</evidence>
<dbReference type="OrthoDB" id="5429770at2759"/>
<dbReference type="AlphaFoldDB" id="S3DN92"/>
<protein>
    <submittedName>
        <fullName evidence="3">Zn2/Cys6 DNA-binding protein</fullName>
    </submittedName>
</protein>
<dbReference type="RefSeq" id="XP_008078718.1">
    <property type="nucleotide sequence ID" value="XM_008080527.1"/>
</dbReference>
<dbReference type="PANTHER" id="PTHR38791:SF1">
    <property type="entry name" value="TRANSCRIPTION FACTOR, PUTATIVE-RELATED"/>
    <property type="match status" value="1"/>
</dbReference>
<gene>
    <name evidence="3" type="ORF">GLAREA_06579</name>
</gene>
<organism evidence="3 4">
    <name type="scientific">Glarea lozoyensis (strain ATCC 20868 / MF5171)</name>
    <dbReference type="NCBI Taxonomy" id="1116229"/>
    <lineage>
        <taxon>Eukaryota</taxon>
        <taxon>Fungi</taxon>
        <taxon>Dikarya</taxon>
        <taxon>Ascomycota</taxon>
        <taxon>Pezizomycotina</taxon>
        <taxon>Leotiomycetes</taxon>
        <taxon>Helotiales</taxon>
        <taxon>Helotiaceae</taxon>
        <taxon>Glarea</taxon>
    </lineage>
</organism>
<proteinExistence type="predicted"/>
<dbReference type="KEGG" id="glz:GLAREA_06579"/>
<evidence type="ECO:0000256" key="1">
    <source>
        <dbReference type="ARBA" id="ARBA00023242"/>
    </source>
</evidence>
<keyword evidence="1" id="KW-0539">Nucleus</keyword>
<dbReference type="GO" id="GO:0000981">
    <property type="term" value="F:DNA-binding transcription factor activity, RNA polymerase II-specific"/>
    <property type="evidence" value="ECO:0007669"/>
    <property type="project" value="InterPro"/>
</dbReference>
<dbReference type="Proteomes" id="UP000016922">
    <property type="component" value="Unassembled WGS sequence"/>
</dbReference>
<evidence type="ECO:0000313" key="4">
    <source>
        <dbReference type="Proteomes" id="UP000016922"/>
    </source>
</evidence>
<keyword evidence="4" id="KW-1185">Reference proteome</keyword>
<dbReference type="CDD" id="cd00067">
    <property type="entry name" value="GAL4"/>
    <property type="match status" value="1"/>
</dbReference>
<dbReference type="OMA" id="ARGYNDM"/>
<feature type="domain" description="Zn(2)-C6 fungal-type" evidence="2">
    <location>
        <begin position="10"/>
        <end position="38"/>
    </location>
</feature>
<evidence type="ECO:0000313" key="3">
    <source>
        <dbReference type="EMBL" id="EPE33566.1"/>
    </source>
</evidence>
<dbReference type="GeneID" id="19465632"/>
<dbReference type="STRING" id="1116229.S3DN92"/>
<dbReference type="HOGENOM" id="CLU_013866_5_1_1"/>
<dbReference type="InterPro" id="IPR053175">
    <property type="entry name" value="DHMBA_Reg_Transcription_Factor"/>
</dbReference>
<dbReference type="GO" id="GO:0003677">
    <property type="term" value="F:DNA binding"/>
    <property type="evidence" value="ECO:0007669"/>
    <property type="project" value="UniProtKB-KW"/>
</dbReference>
<dbReference type="GO" id="GO:0008270">
    <property type="term" value="F:zinc ion binding"/>
    <property type="evidence" value="ECO:0007669"/>
    <property type="project" value="InterPro"/>
</dbReference>
<dbReference type="PROSITE" id="PS50048">
    <property type="entry name" value="ZN2_CY6_FUNGAL_2"/>
    <property type="match status" value="1"/>
</dbReference>
<dbReference type="Pfam" id="PF00172">
    <property type="entry name" value="Zn_clus"/>
    <property type="match status" value="1"/>
</dbReference>
<accession>S3DN92</accession>
<dbReference type="SMART" id="SM00066">
    <property type="entry name" value="GAL4"/>
    <property type="match status" value="1"/>
</dbReference>
<keyword evidence="3" id="KW-0238">DNA-binding</keyword>
<dbReference type="InterPro" id="IPR036864">
    <property type="entry name" value="Zn2-C6_fun-type_DNA-bd_sf"/>
</dbReference>
<dbReference type="PANTHER" id="PTHR38791">
    <property type="entry name" value="ZN(II)2CYS6 TRANSCRIPTION FACTOR (EUROFUNG)-RELATED-RELATED"/>
    <property type="match status" value="1"/>
</dbReference>